<feature type="compositionally biased region" description="Basic and acidic residues" evidence="4">
    <location>
        <begin position="283"/>
        <end position="294"/>
    </location>
</feature>
<dbReference type="Proteomes" id="UP000837857">
    <property type="component" value="Chromosome 8"/>
</dbReference>
<reference evidence="5" key="1">
    <citation type="submission" date="2022-03" db="EMBL/GenBank/DDBJ databases">
        <authorList>
            <person name="Martin H S."/>
        </authorList>
    </citation>
    <scope>NUCLEOTIDE SEQUENCE</scope>
</reference>
<dbReference type="InterPro" id="IPR031311">
    <property type="entry name" value="CHIT_BIND_RR_consensus"/>
</dbReference>
<organism evidence="5 6">
    <name type="scientific">Iphiclides podalirius</name>
    <name type="common">scarce swallowtail</name>
    <dbReference type="NCBI Taxonomy" id="110791"/>
    <lineage>
        <taxon>Eukaryota</taxon>
        <taxon>Metazoa</taxon>
        <taxon>Ecdysozoa</taxon>
        <taxon>Arthropoda</taxon>
        <taxon>Hexapoda</taxon>
        <taxon>Insecta</taxon>
        <taxon>Pterygota</taxon>
        <taxon>Neoptera</taxon>
        <taxon>Endopterygota</taxon>
        <taxon>Lepidoptera</taxon>
        <taxon>Glossata</taxon>
        <taxon>Ditrysia</taxon>
        <taxon>Papilionoidea</taxon>
        <taxon>Papilionidae</taxon>
        <taxon>Papilioninae</taxon>
        <taxon>Iphiclides</taxon>
    </lineage>
</organism>
<name>A0ABN8J3F7_9NEOP</name>
<accession>A0ABN8J3F7</accession>
<feature type="compositionally biased region" description="Basic and acidic residues" evidence="4">
    <location>
        <begin position="310"/>
        <end position="327"/>
    </location>
</feature>
<proteinExistence type="predicted"/>
<feature type="non-terminal residue" evidence="5">
    <location>
        <position position="397"/>
    </location>
</feature>
<keyword evidence="6" id="KW-1185">Reference proteome</keyword>
<sequence>MPVASLLAVSSVTAIRVPVTKNEDNASASVLSANEPNQPIYYTQEDINLPTYLIPPDTQRQEEVILDVAPKLATYLLPPSTGKQSDYYYDGTGTAQQSDWYPIAKVSQNSPDVVPIILPELNETEALKIIENVRNGKALQHEQFSLPTPSTKLEPPALNAPNEYVVLNSDEVELPVNAYKVPTKLYPKKYTEGFTPVPIPVSQFVDDYSSEIPKARPLKPFHPILSVNDEYAPSDDKKSYLYEQLEKGRKESEAKSPEKHHSTSDESYEDQPFKPQLSEQETSESHLRYPERSEYAAPLGQDSPRPAALKIKEHPPPPPGERTEFRMHGMKGPHSYQFGYDTGKGKNRQFRYEERDNDGHVRGHYGYVGKNGKLRVVNYDADPEHGFRAQEPVEKDE</sequence>
<evidence type="ECO:0000313" key="6">
    <source>
        <dbReference type="Proteomes" id="UP000837857"/>
    </source>
</evidence>
<protein>
    <recommendedName>
        <fullName evidence="7">Cuticle protein</fullName>
    </recommendedName>
</protein>
<evidence type="ECO:0000256" key="2">
    <source>
        <dbReference type="ARBA" id="ARBA00022729"/>
    </source>
</evidence>
<evidence type="ECO:0000313" key="5">
    <source>
        <dbReference type="EMBL" id="CAH2075224.1"/>
    </source>
</evidence>
<dbReference type="Pfam" id="PF00379">
    <property type="entry name" value="Chitin_bind_4"/>
    <property type="match status" value="1"/>
</dbReference>
<evidence type="ECO:0000256" key="3">
    <source>
        <dbReference type="PROSITE-ProRule" id="PRU00497"/>
    </source>
</evidence>
<evidence type="ECO:0000256" key="1">
    <source>
        <dbReference type="ARBA" id="ARBA00022460"/>
    </source>
</evidence>
<evidence type="ECO:0008006" key="7">
    <source>
        <dbReference type="Google" id="ProtNLM"/>
    </source>
</evidence>
<keyword evidence="2" id="KW-0732">Signal</keyword>
<dbReference type="PROSITE" id="PS00233">
    <property type="entry name" value="CHIT_BIND_RR_1"/>
    <property type="match status" value="1"/>
</dbReference>
<dbReference type="PROSITE" id="PS51155">
    <property type="entry name" value="CHIT_BIND_RR_2"/>
    <property type="match status" value="1"/>
</dbReference>
<feature type="compositionally biased region" description="Basic and acidic residues" evidence="4">
    <location>
        <begin position="245"/>
        <end position="264"/>
    </location>
</feature>
<feature type="region of interest" description="Disordered" evidence="4">
    <location>
        <begin position="245"/>
        <end position="344"/>
    </location>
</feature>
<evidence type="ECO:0000256" key="4">
    <source>
        <dbReference type="SAM" id="MobiDB-lite"/>
    </source>
</evidence>
<gene>
    <name evidence="5" type="ORF">IPOD504_LOCUS16603</name>
</gene>
<dbReference type="EMBL" id="OW152820">
    <property type="protein sequence ID" value="CAH2075224.1"/>
    <property type="molecule type" value="Genomic_DNA"/>
</dbReference>
<keyword evidence="1 3" id="KW-0193">Cuticle</keyword>
<dbReference type="InterPro" id="IPR000618">
    <property type="entry name" value="Insect_cuticle"/>
</dbReference>